<organism evidence="2 3">
    <name type="scientific">Rotaria sordida</name>
    <dbReference type="NCBI Taxonomy" id="392033"/>
    <lineage>
        <taxon>Eukaryota</taxon>
        <taxon>Metazoa</taxon>
        <taxon>Spiralia</taxon>
        <taxon>Gnathifera</taxon>
        <taxon>Rotifera</taxon>
        <taxon>Eurotatoria</taxon>
        <taxon>Bdelloidea</taxon>
        <taxon>Philodinida</taxon>
        <taxon>Philodinidae</taxon>
        <taxon>Rotaria</taxon>
    </lineage>
</organism>
<keyword evidence="1" id="KW-0472">Membrane</keyword>
<dbReference type="AlphaFoldDB" id="A0A819C855"/>
<sequence length="322" mass="35411">ERSNCCSKQCLIGLCVGLAIGVALVIIIAVPVGVVGFTRKSTSSLGTISSTPNWIGTFLMDNACDTSSCCCLTNQVTLSQVTNNQLQITGSITGLCTIFSSPITLIQSMPTAGSTFGEQLVLLSSAFPDSLTYTLGYDFYGTSIAMCKSTSFLYFAGGVMALTLHHGDLIVLWFGEKNSSLRTALMEYLITEDITLILFSTEEQLWCWLNTYSSLKVASLVIQTNINIQNIVCRSSTFANIHSILIRCSTNELITLQRFSRSYFKIDGIFADDKRLLIKLVIDLALFSEEIGDQQREDENNELNAQRNYGRARNLCALAKRL</sequence>
<feature type="transmembrane region" description="Helical" evidence="1">
    <location>
        <begin position="12"/>
        <end position="37"/>
    </location>
</feature>
<dbReference type="Proteomes" id="UP000663823">
    <property type="component" value="Unassembled WGS sequence"/>
</dbReference>
<feature type="non-terminal residue" evidence="2">
    <location>
        <position position="1"/>
    </location>
</feature>
<evidence type="ECO:0000313" key="2">
    <source>
        <dbReference type="EMBL" id="CAF3808301.1"/>
    </source>
</evidence>
<keyword evidence="1" id="KW-0812">Transmembrane</keyword>
<evidence type="ECO:0000256" key="1">
    <source>
        <dbReference type="SAM" id="Phobius"/>
    </source>
</evidence>
<accession>A0A819C855</accession>
<gene>
    <name evidence="2" type="ORF">OTI717_LOCUS18679</name>
</gene>
<protein>
    <submittedName>
        <fullName evidence="2">Uncharacterized protein</fullName>
    </submittedName>
</protein>
<proteinExistence type="predicted"/>
<keyword evidence="1" id="KW-1133">Transmembrane helix</keyword>
<dbReference type="EMBL" id="CAJOAX010002618">
    <property type="protein sequence ID" value="CAF3808301.1"/>
    <property type="molecule type" value="Genomic_DNA"/>
</dbReference>
<reference evidence="2" key="1">
    <citation type="submission" date="2021-02" db="EMBL/GenBank/DDBJ databases">
        <authorList>
            <person name="Nowell W R."/>
        </authorList>
    </citation>
    <scope>NUCLEOTIDE SEQUENCE</scope>
</reference>
<name>A0A819C855_9BILA</name>
<evidence type="ECO:0000313" key="3">
    <source>
        <dbReference type="Proteomes" id="UP000663823"/>
    </source>
</evidence>
<comment type="caution">
    <text evidence="2">The sequence shown here is derived from an EMBL/GenBank/DDBJ whole genome shotgun (WGS) entry which is preliminary data.</text>
</comment>